<protein>
    <submittedName>
        <fullName evidence="1">Uncharacterized protein</fullName>
    </submittedName>
</protein>
<accession>A0A0S4JB44</accession>
<dbReference type="AlphaFoldDB" id="A0A0S4JB44"/>
<reference evidence="2" key="1">
    <citation type="submission" date="2015-09" db="EMBL/GenBank/DDBJ databases">
        <authorList>
            <consortium name="Pathogen Informatics"/>
        </authorList>
    </citation>
    <scope>NUCLEOTIDE SEQUENCE [LARGE SCALE GENOMIC DNA]</scope>
    <source>
        <strain evidence="2">Lake Konstanz</strain>
    </source>
</reference>
<keyword evidence="2" id="KW-1185">Reference proteome</keyword>
<sequence>MLMIALLSTVKSFTDLVGLAIAFPVAMKKAHARVSSTYTPPVKEELWDIVQLGENDEEDLSMLPDSVVVVEVPEENHDAPLDIDDADEAFDQFMNDAAFAFVEMGVTGDESILNGRDAPDDHQAAPFDFIRDAATLSKSHHGDDDAGALLSELDLDFIHDLARDDDDSLVAITTDYRGDDDSSTIFAPEAAEDLEAVEEAVMSGEGVDLVVKE</sequence>
<dbReference type="Proteomes" id="UP000051952">
    <property type="component" value="Unassembled WGS sequence"/>
</dbReference>
<proteinExistence type="predicted"/>
<evidence type="ECO:0000313" key="2">
    <source>
        <dbReference type="Proteomes" id="UP000051952"/>
    </source>
</evidence>
<name>A0A0S4JB44_BODSA</name>
<dbReference type="EMBL" id="CYKH01001517">
    <property type="protein sequence ID" value="CUG87429.1"/>
    <property type="molecule type" value="Genomic_DNA"/>
</dbReference>
<dbReference type="VEuPathDB" id="TriTrypDB:BSAL_10030"/>
<gene>
    <name evidence="1" type="ORF">BSAL_10030</name>
</gene>
<organism evidence="1 2">
    <name type="scientific">Bodo saltans</name>
    <name type="common">Flagellated protozoan</name>
    <dbReference type="NCBI Taxonomy" id="75058"/>
    <lineage>
        <taxon>Eukaryota</taxon>
        <taxon>Discoba</taxon>
        <taxon>Euglenozoa</taxon>
        <taxon>Kinetoplastea</taxon>
        <taxon>Metakinetoplastina</taxon>
        <taxon>Eubodonida</taxon>
        <taxon>Bodonidae</taxon>
        <taxon>Bodo</taxon>
    </lineage>
</organism>
<evidence type="ECO:0000313" key="1">
    <source>
        <dbReference type="EMBL" id="CUG87429.1"/>
    </source>
</evidence>